<evidence type="ECO:0000313" key="3">
    <source>
        <dbReference type="EMBL" id="MBP1294134.1"/>
    </source>
</evidence>
<name>A0A8I1Y8V8_BRAEL</name>
<evidence type="ECO:0000256" key="1">
    <source>
        <dbReference type="SAM" id="Coils"/>
    </source>
</evidence>
<dbReference type="Proteomes" id="UP000673383">
    <property type="component" value="Unassembled WGS sequence"/>
</dbReference>
<gene>
    <name evidence="3" type="ORF">JOH49_003887</name>
</gene>
<keyword evidence="1" id="KW-0175">Coiled coil</keyword>
<reference evidence="3" key="1">
    <citation type="submission" date="2021-02" db="EMBL/GenBank/DDBJ databases">
        <title>Genomic Encyclopedia of Type Strains, Phase IV (KMG-V): Genome sequencing to study the core and pangenomes of soil and plant-associated prokaryotes.</title>
        <authorList>
            <person name="Whitman W."/>
        </authorList>
    </citation>
    <scope>NUCLEOTIDE SEQUENCE</scope>
    <source>
        <strain evidence="3">USDA 406</strain>
    </source>
</reference>
<dbReference type="RefSeq" id="WP_209944104.1">
    <property type="nucleotide sequence ID" value="NZ_JAFICZ010000001.1"/>
</dbReference>
<evidence type="ECO:0000313" key="4">
    <source>
        <dbReference type="Proteomes" id="UP000673383"/>
    </source>
</evidence>
<feature type="region of interest" description="Disordered" evidence="2">
    <location>
        <begin position="417"/>
        <end position="436"/>
    </location>
</feature>
<dbReference type="EMBL" id="JAFICZ010000001">
    <property type="protein sequence ID" value="MBP1294134.1"/>
    <property type="molecule type" value="Genomic_DNA"/>
</dbReference>
<accession>A0A8I1Y8V8</accession>
<proteinExistence type="predicted"/>
<evidence type="ECO:0000256" key="2">
    <source>
        <dbReference type="SAM" id="MobiDB-lite"/>
    </source>
</evidence>
<sequence>MSASNTFVIGQCTRVRDSVFMKARAQSVDGVMRDLTHTAQADFPPEGEIELRGARAFLKQDDWAIAKPVLDGPPRRQRWVSPTAKKLLPFEDLSGLSGPEAARRLLVETGLQDVFAGEKIYRIAAGEMVMVKMARSEDGRSRATSADMARLPVYAFDATKVLAIPTPGGSISLMEKNHQSPEVRLANWTSDAQYVEQIVRAALSGDDDEQKAKAAVAATLLSHAGRLEALLSGAGEPDPNVVQEIARSRRLGEVVTSRPALVAEFMQALRRDPSVAARIEQEIARLTADAVESKRAALTAELTASMEAEFAAVRRERGEKLKAELDDLETSSLQELQSKIDAERAAALSAIEMRKSGLEKAVEELQKSRDDLHEAHRAKAIEVDAIGAEITRLSLEVVDRKADLDRLLRMEQVLQSAADRGKTPRKAPLMPLPDAPRSARPLPIGGIADWLKNSRLLTDAGRRALARIAALVLSGGVPVVEGPEADDVLDVLASMLAGGAVATFDCDPTVISYDDLWRRPGNGEPTALGMALSDARENGTVRFCAIRRADLSPSQFWIDALRRAGKQRNIPKELLICVTRVGEENESAGQALPFRAEGWLDRNAGAAALASIGDESSRCVVQMEGVASDPAAALPLVASARLSLTDARWLAELVPISKTVLKGEATAFSKEVLEALSGEAKPNLKLIDNGGPSRA</sequence>
<feature type="coiled-coil region" evidence="1">
    <location>
        <begin position="348"/>
        <end position="378"/>
    </location>
</feature>
<protein>
    <submittedName>
        <fullName evidence="3">Uncharacterized protein</fullName>
    </submittedName>
</protein>
<comment type="caution">
    <text evidence="3">The sequence shown here is derived from an EMBL/GenBank/DDBJ whole genome shotgun (WGS) entry which is preliminary data.</text>
</comment>
<dbReference type="AlphaFoldDB" id="A0A8I1Y8V8"/>
<organism evidence="3 4">
    <name type="scientific">Bradyrhizobium elkanii</name>
    <dbReference type="NCBI Taxonomy" id="29448"/>
    <lineage>
        <taxon>Bacteria</taxon>
        <taxon>Pseudomonadati</taxon>
        <taxon>Pseudomonadota</taxon>
        <taxon>Alphaproteobacteria</taxon>
        <taxon>Hyphomicrobiales</taxon>
        <taxon>Nitrobacteraceae</taxon>
        <taxon>Bradyrhizobium</taxon>
    </lineage>
</organism>